<dbReference type="InterPro" id="IPR037518">
    <property type="entry name" value="MPN"/>
</dbReference>
<dbReference type="InterPro" id="IPR050242">
    <property type="entry name" value="JAMM_MPN+_peptidase_M67A"/>
</dbReference>
<feature type="domain" description="MPN" evidence="6">
    <location>
        <begin position="51"/>
        <end position="189"/>
    </location>
</feature>
<feature type="region of interest" description="Disordered" evidence="5">
    <location>
        <begin position="88"/>
        <end position="112"/>
    </location>
</feature>
<evidence type="ECO:0000313" key="8">
    <source>
        <dbReference type="Proteomes" id="UP000027195"/>
    </source>
</evidence>
<keyword evidence="8" id="KW-1185">Reference proteome</keyword>
<keyword evidence="1 4" id="KW-0963">Cytoplasm</keyword>
<dbReference type="PANTHER" id="PTHR10410">
    <property type="entry name" value="EUKARYOTIC TRANSLATION INITIATION FACTOR 3 -RELATED"/>
    <property type="match status" value="1"/>
</dbReference>
<dbReference type="CDD" id="cd08065">
    <property type="entry name" value="MPN_eIF3h"/>
    <property type="match status" value="1"/>
</dbReference>
<dbReference type="OrthoDB" id="10265695at2759"/>
<dbReference type="Proteomes" id="UP000027195">
    <property type="component" value="Unassembled WGS sequence"/>
</dbReference>
<protein>
    <recommendedName>
        <fullName evidence="4">Eukaryotic translation initiation factor 3 subunit H</fullName>
        <shortName evidence="4">eIF3h</shortName>
    </recommendedName>
</protein>
<evidence type="ECO:0000313" key="7">
    <source>
        <dbReference type="EMBL" id="KDQ16746.1"/>
    </source>
</evidence>
<gene>
    <name evidence="7" type="ORF">BOTBODRAFT_129656</name>
</gene>
<dbReference type="Gene3D" id="3.40.140.10">
    <property type="entry name" value="Cytidine Deaminase, domain 2"/>
    <property type="match status" value="1"/>
</dbReference>
<comment type="subunit">
    <text evidence="4">Component of the eukaryotic translation initiation factor 3 (eIF-3) complex.</text>
</comment>
<evidence type="ECO:0000256" key="4">
    <source>
        <dbReference type="HAMAP-Rule" id="MF_03007"/>
    </source>
</evidence>
<accession>A0A067MYY7</accession>
<dbReference type="InterPro" id="IPR027524">
    <property type="entry name" value="eIF3h"/>
</dbReference>
<keyword evidence="3 4" id="KW-0648">Protein biosynthesis</keyword>
<comment type="subcellular location">
    <subcellularLocation>
        <location evidence="4">Cytoplasm</location>
    </subcellularLocation>
</comment>
<keyword evidence="2 4" id="KW-0396">Initiation factor</keyword>
<dbReference type="GO" id="GO:0001732">
    <property type="term" value="P:formation of cytoplasmic translation initiation complex"/>
    <property type="evidence" value="ECO:0007669"/>
    <property type="project" value="UniProtKB-UniRule"/>
</dbReference>
<evidence type="ECO:0000256" key="2">
    <source>
        <dbReference type="ARBA" id="ARBA00022540"/>
    </source>
</evidence>
<comment type="similarity">
    <text evidence="4">Belongs to the eIF-3 subunit H family.</text>
</comment>
<dbReference type="HOGENOM" id="CLU_044094_1_0_1"/>
<dbReference type="Pfam" id="PF01398">
    <property type="entry name" value="JAB"/>
    <property type="match status" value="1"/>
</dbReference>
<dbReference type="GO" id="GO:0005852">
    <property type="term" value="C:eukaryotic translation initiation factor 3 complex"/>
    <property type="evidence" value="ECO:0007669"/>
    <property type="project" value="UniProtKB-UniRule"/>
</dbReference>
<dbReference type="EMBL" id="KL198026">
    <property type="protein sequence ID" value="KDQ16746.1"/>
    <property type="molecule type" value="Genomic_DNA"/>
</dbReference>
<dbReference type="Pfam" id="PF19445">
    <property type="entry name" value="eIF3h_C"/>
    <property type="match status" value="1"/>
</dbReference>
<dbReference type="AlphaFoldDB" id="A0A067MYY7"/>
<dbReference type="InterPro" id="IPR000555">
    <property type="entry name" value="JAMM/MPN+_dom"/>
</dbReference>
<evidence type="ECO:0000256" key="3">
    <source>
        <dbReference type="ARBA" id="ARBA00022917"/>
    </source>
</evidence>
<dbReference type="PROSITE" id="PS50249">
    <property type="entry name" value="MPN"/>
    <property type="match status" value="1"/>
</dbReference>
<name>A0A067MYY7_BOTB1</name>
<evidence type="ECO:0000256" key="5">
    <source>
        <dbReference type="SAM" id="MobiDB-lite"/>
    </source>
</evidence>
<dbReference type="STRING" id="930990.A0A067MYY7"/>
<organism evidence="7 8">
    <name type="scientific">Botryobasidium botryosum (strain FD-172 SS1)</name>
    <dbReference type="NCBI Taxonomy" id="930990"/>
    <lineage>
        <taxon>Eukaryota</taxon>
        <taxon>Fungi</taxon>
        <taxon>Dikarya</taxon>
        <taxon>Basidiomycota</taxon>
        <taxon>Agaricomycotina</taxon>
        <taxon>Agaricomycetes</taxon>
        <taxon>Cantharellales</taxon>
        <taxon>Botryobasidiaceae</taxon>
        <taxon>Botryobasidium</taxon>
    </lineage>
</organism>
<reference evidence="8" key="1">
    <citation type="journal article" date="2014" name="Proc. Natl. Acad. Sci. U.S.A.">
        <title>Extensive sampling of basidiomycete genomes demonstrates inadequacy of the white-rot/brown-rot paradigm for wood decay fungi.</title>
        <authorList>
            <person name="Riley R."/>
            <person name="Salamov A.A."/>
            <person name="Brown D.W."/>
            <person name="Nagy L.G."/>
            <person name="Floudas D."/>
            <person name="Held B.W."/>
            <person name="Levasseur A."/>
            <person name="Lombard V."/>
            <person name="Morin E."/>
            <person name="Otillar R."/>
            <person name="Lindquist E.A."/>
            <person name="Sun H."/>
            <person name="LaButti K.M."/>
            <person name="Schmutz J."/>
            <person name="Jabbour D."/>
            <person name="Luo H."/>
            <person name="Baker S.E."/>
            <person name="Pisabarro A.G."/>
            <person name="Walton J.D."/>
            <person name="Blanchette R.A."/>
            <person name="Henrissat B."/>
            <person name="Martin F."/>
            <person name="Cullen D."/>
            <person name="Hibbett D.S."/>
            <person name="Grigoriev I.V."/>
        </authorList>
    </citation>
    <scope>NUCLEOTIDE SEQUENCE [LARGE SCALE GENOMIC DNA]</scope>
    <source>
        <strain evidence="8">FD-172 SS1</strain>
    </source>
</reference>
<dbReference type="GO" id="GO:0016282">
    <property type="term" value="C:eukaryotic 43S preinitiation complex"/>
    <property type="evidence" value="ECO:0007669"/>
    <property type="project" value="UniProtKB-UniRule"/>
</dbReference>
<dbReference type="GO" id="GO:0008237">
    <property type="term" value="F:metallopeptidase activity"/>
    <property type="evidence" value="ECO:0007669"/>
    <property type="project" value="InterPro"/>
</dbReference>
<dbReference type="GO" id="GO:0003743">
    <property type="term" value="F:translation initiation factor activity"/>
    <property type="evidence" value="ECO:0007669"/>
    <property type="project" value="UniProtKB-UniRule"/>
</dbReference>
<comment type="function">
    <text evidence="4">Component of the eukaryotic translation initiation factor 3 (eIF-3) complex, which is involved in protein synthesis of a specialized repertoire of mRNAs and, together with other initiation factors, stimulates binding of mRNA and methionyl-tRNAi to the 40S ribosome. The eIF-3 complex specifically targets and initiates translation of a subset of mRNAs involved in cell proliferation.</text>
</comment>
<dbReference type="SMART" id="SM00232">
    <property type="entry name" value="JAB_MPN"/>
    <property type="match status" value="1"/>
</dbReference>
<dbReference type="HAMAP" id="MF_03007">
    <property type="entry name" value="eIF3h"/>
    <property type="match status" value="1"/>
</dbReference>
<dbReference type="InParanoid" id="A0A067MYY7"/>
<dbReference type="FunCoup" id="A0A067MYY7">
    <property type="interactions" value="790"/>
</dbReference>
<dbReference type="GO" id="GO:0033290">
    <property type="term" value="C:eukaryotic 48S preinitiation complex"/>
    <property type="evidence" value="ECO:0007669"/>
    <property type="project" value="UniProtKB-UniRule"/>
</dbReference>
<evidence type="ECO:0000259" key="6">
    <source>
        <dbReference type="PROSITE" id="PS50249"/>
    </source>
</evidence>
<sequence>MSTSMAAALAATLPATQSNAPTAPAPTASESIPPSMAKYVDIEAEIPITSVQLDGLVVMKIVKHGREAHPAPASGTLVGLDLDGKLEVSNSFPSPAPGEDEERAPKFGAPNPKYEERVLRSLKEVNSDSGVVGFYQTTTMGAFLTQSLVETQASNFEKLRHGGVVVVHDVTQASRGNAALRAFRMTPEFLEAHKKRKFDTQSLIDNRLTFSNILEEVPVVVRSSVLLSAFLSKLTQSPAAPPLPSLGITSTSTLSDSLSPTYSHLDLTSPTHLSRHMESIIDTLDLYKTEEGNLAYLSRQIARERTKADAYTAKRRDENAARVAQGMPPLPEEDVTRLFKIPPEPSRLDSMILLGQLDGYTKSLEASTGSGLVKMYAAQAGSPS</sequence>
<proteinExistence type="inferred from homology"/>
<dbReference type="InterPro" id="IPR045810">
    <property type="entry name" value="eIF3h_C"/>
</dbReference>
<evidence type="ECO:0000256" key="1">
    <source>
        <dbReference type="ARBA" id="ARBA00022490"/>
    </source>
</evidence>